<dbReference type="InterPro" id="IPR027463">
    <property type="entry name" value="AcrB_DN_DC_subdom"/>
</dbReference>
<feature type="transmembrane region" description="Helical" evidence="2">
    <location>
        <begin position="1016"/>
        <end position="1042"/>
    </location>
</feature>
<feature type="transmembrane region" description="Helical" evidence="2">
    <location>
        <begin position="938"/>
        <end position="964"/>
    </location>
</feature>
<dbReference type="RefSeq" id="WP_283756131.1">
    <property type="nucleotide sequence ID" value="NZ_JAQOSP010000150.1"/>
</dbReference>
<dbReference type="InterPro" id="IPR001036">
    <property type="entry name" value="Acrflvin-R"/>
</dbReference>
<dbReference type="Pfam" id="PF00873">
    <property type="entry name" value="ACR_tran"/>
    <property type="match status" value="1"/>
</dbReference>
<evidence type="ECO:0000256" key="1">
    <source>
        <dbReference type="SAM" id="MobiDB-lite"/>
    </source>
</evidence>
<feature type="transmembrane region" description="Helical" evidence="2">
    <location>
        <begin position="369"/>
        <end position="386"/>
    </location>
</feature>
<keyword evidence="2" id="KW-0812">Transmembrane</keyword>
<feature type="transmembrane region" description="Helical" evidence="2">
    <location>
        <begin position="440"/>
        <end position="460"/>
    </location>
</feature>
<dbReference type="Gene3D" id="3.30.70.1440">
    <property type="entry name" value="Multidrug efflux transporter AcrB pore domain"/>
    <property type="match status" value="1"/>
</dbReference>
<protein>
    <submittedName>
        <fullName evidence="3">Efflux RND transporter permease subunit</fullName>
    </submittedName>
</protein>
<reference evidence="3 4" key="1">
    <citation type="submission" date="2023-01" db="EMBL/GenBank/DDBJ databases">
        <title>Novel diversity within Roseofilum (Cyanobacteria; Desertifilaceae) from marine benthic mats with descriptions of four novel species.</title>
        <authorList>
            <person name="Wang Y."/>
            <person name="Berthold D.E."/>
            <person name="Hu J."/>
            <person name="Lefler F.W."/>
            <person name="Laughinghouse H.D. IV."/>
        </authorList>
    </citation>
    <scope>NUCLEOTIDE SEQUENCE [LARGE SCALE GENOMIC DNA]</scope>
    <source>
        <strain evidence="3 4">BLCC-M154</strain>
    </source>
</reference>
<dbReference type="SUPFAM" id="SSF82693">
    <property type="entry name" value="Multidrug efflux transporter AcrB pore domain, PN1, PN2, PC1 and PC2 subdomains"/>
    <property type="match status" value="3"/>
</dbReference>
<dbReference type="Gene3D" id="3.30.70.1430">
    <property type="entry name" value="Multidrug efflux transporter AcrB pore domain"/>
    <property type="match status" value="2"/>
</dbReference>
<feature type="transmembrane region" description="Helical" evidence="2">
    <location>
        <begin position="886"/>
        <end position="905"/>
    </location>
</feature>
<dbReference type="Gene3D" id="1.20.1640.10">
    <property type="entry name" value="Multidrug efflux transporter AcrB transmembrane domain"/>
    <property type="match status" value="2"/>
</dbReference>
<feature type="transmembrane region" description="Helical" evidence="2">
    <location>
        <begin position="563"/>
        <end position="583"/>
    </location>
</feature>
<feature type="transmembrane region" description="Helical" evidence="2">
    <location>
        <begin position="398"/>
        <end position="419"/>
    </location>
</feature>
<accession>A0ABT7AZQ1</accession>
<dbReference type="PANTHER" id="PTHR32063:SF77">
    <property type="entry name" value="ACR FAMILY TRANSPORT PROTEIN"/>
    <property type="match status" value="1"/>
</dbReference>
<comment type="caution">
    <text evidence="3">The sequence shown here is derived from an EMBL/GenBank/DDBJ whole genome shotgun (WGS) entry which is preliminary data.</text>
</comment>
<feature type="transmembrane region" description="Helical" evidence="2">
    <location>
        <begin position="12"/>
        <end position="31"/>
    </location>
</feature>
<dbReference type="Gene3D" id="3.30.70.1320">
    <property type="entry name" value="Multidrug efflux transporter AcrB pore domain like"/>
    <property type="match status" value="1"/>
</dbReference>
<dbReference type="SUPFAM" id="SSF82714">
    <property type="entry name" value="Multidrug efflux transporter AcrB TolC docking domain, DN and DC subdomains"/>
    <property type="match status" value="2"/>
</dbReference>
<sequence length="1075" mass="115633">MSFKISSWSIHKPVPTLVLFLILGIVGFFSFTQLGIDENPNIDVPFVSVTIVQPGAGPTELETEVTKKVEDAVASLEGVDDIRSTVTDGQSSTSIAFELNVNSDTATNDVRNAIAQIRQTLPQDIEDPIVQKVDFIGQAVISYAVTSPKRSVEELSDLVDRDITRALLSIQGVARVDRIGGVDEEIRIDLNPARLQALGITASEVNQQIRAFNINLPGGRSQTGGTEKSIRTLGSAQTLDTLKSYRIVLPSGEAVPLTSLGEVHNGFAEPRQLSRLTIKGNPEVQQAPVVGFSVWRSSGSTLVSVEEGVQAKVAQLRETLPADIQLELIFTNADYTRLSYQASIDALVLGSLLTVVTVGIFLKDWRATLITAVALPLSIIPTFIVMRALDYTLNDMTLLGLALSMGNLVDDAICMIENITQHIQMGKRPFQAALDAANEIGLAVLATTATIVAVFLPVAFMGGIPGKFFQPFALTVAVSTMFSTLVATTMTPMLAAYLLKGKKVRGDVGANGRSPSQDGPSLDNSDPNHHSLDDHLAHRGFRWGQHTFHPYRRILSWALSHRIITLIVAVALFMGSLQLVPLIPTGLFAGYDRGLSRVTVELPPGSPLALTDQVMQKTTAILQEHPAFKSALASAGEGDSGINEGLITVNLLPQEEREVSQKEFEQEMREKFVQIPGARVSFQSQGAAGNTKDVSVVLNSENPASLKRTADQLESFMRGLPGLVEVSSSASLVKPELLITPDPKRATDLGVSVEAIARTASLATIGDNDANLAKFNLPDRQIPIRVQIATESRNDMETLRNLRVPSQNGGVVPLMAVADIHIGSGPSQIDRFDRLRQVSIEGNLQGLSLGQAMEPINEWLEANLPPDVQQQPSGDAEIMRDIFSRFASSLGLAVLGIYAILVLLYNNFIYPTAIMAALPLSVGGALVALMITQKELGLFALIGIVLLMGLVTKNAILLVDCSLANMREEGMSLKPAVISAGVSRLRPIFMTTFSTIAGMTPIALELGAGSQVRSPLAISVIGGMTTATLLTLVVVPTLFTYIHGFGRFLLRLIQGQPLKRPRLALSSEGKKSQFN</sequence>
<evidence type="ECO:0000256" key="2">
    <source>
        <dbReference type="SAM" id="Phobius"/>
    </source>
</evidence>
<dbReference type="SUPFAM" id="SSF82866">
    <property type="entry name" value="Multidrug efflux transporter AcrB transmembrane domain"/>
    <property type="match status" value="2"/>
</dbReference>
<dbReference type="Proteomes" id="UP001235303">
    <property type="component" value="Unassembled WGS sequence"/>
</dbReference>
<dbReference type="EMBL" id="JAQOSP010000150">
    <property type="protein sequence ID" value="MDJ1172381.1"/>
    <property type="molecule type" value="Genomic_DNA"/>
</dbReference>
<feature type="transmembrane region" description="Helical" evidence="2">
    <location>
        <begin position="342"/>
        <end position="362"/>
    </location>
</feature>
<proteinExistence type="predicted"/>
<feature type="transmembrane region" description="Helical" evidence="2">
    <location>
        <begin position="985"/>
        <end position="1004"/>
    </location>
</feature>
<keyword evidence="4" id="KW-1185">Reference proteome</keyword>
<keyword evidence="2" id="KW-0472">Membrane</keyword>
<feature type="transmembrane region" description="Helical" evidence="2">
    <location>
        <begin position="472"/>
        <end position="499"/>
    </location>
</feature>
<dbReference type="PRINTS" id="PR00702">
    <property type="entry name" value="ACRIFLAVINRP"/>
</dbReference>
<feature type="region of interest" description="Disordered" evidence="1">
    <location>
        <begin position="508"/>
        <end position="529"/>
    </location>
</feature>
<organism evidence="3 4">
    <name type="scientific">Roseofilum acuticapitatum BLCC-M154</name>
    <dbReference type="NCBI Taxonomy" id="3022444"/>
    <lineage>
        <taxon>Bacteria</taxon>
        <taxon>Bacillati</taxon>
        <taxon>Cyanobacteriota</taxon>
        <taxon>Cyanophyceae</taxon>
        <taxon>Desertifilales</taxon>
        <taxon>Desertifilaceae</taxon>
        <taxon>Roseofilum</taxon>
        <taxon>Roseofilum acuticapitatum</taxon>
    </lineage>
</organism>
<feature type="compositionally biased region" description="Polar residues" evidence="1">
    <location>
        <begin position="513"/>
        <end position="525"/>
    </location>
</feature>
<evidence type="ECO:0000313" key="3">
    <source>
        <dbReference type="EMBL" id="MDJ1172381.1"/>
    </source>
</evidence>
<name>A0ABT7AZQ1_9CYAN</name>
<feature type="transmembrane region" description="Helical" evidence="2">
    <location>
        <begin position="912"/>
        <end position="932"/>
    </location>
</feature>
<dbReference type="Gene3D" id="3.30.2090.10">
    <property type="entry name" value="Multidrug efflux transporter AcrB TolC docking domain, DN and DC subdomains"/>
    <property type="match status" value="2"/>
</dbReference>
<dbReference type="PANTHER" id="PTHR32063">
    <property type="match status" value="1"/>
</dbReference>
<evidence type="ECO:0000313" key="4">
    <source>
        <dbReference type="Proteomes" id="UP001235303"/>
    </source>
</evidence>
<keyword evidence="2" id="KW-1133">Transmembrane helix</keyword>
<gene>
    <name evidence="3" type="ORF">PMG71_23405</name>
</gene>